<organism evidence="1 2">
    <name type="scientific">Stephania cephalantha</name>
    <dbReference type="NCBI Taxonomy" id="152367"/>
    <lineage>
        <taxon>Eukaryota</taxon>
        <taxon>Viridiplantae</taxon>
        <taxon>Streptophyta</taxon>
        <taxon>Embryophyta</taxon>
        <taxon>Tracheophyta</taxon>
        <taxon>Spermatophyta</taxon>
        <taxon>Magnoliopsida</taxon>
        <taxon>Ranunculales</taxon>
        <taxon>Menispermaceae</taxon>
        <taxon>Menispermoideae</taxon>
        <taxon>Cissampelideae</taxon>
        <taxon>Stephania</taxon>
    </lineage>
</organism>
<sequence>MREEEGGAASKGECDVWRRRSRAWWGHRSKERRLSAAAAAVVRGGIRVAVVRRNSDAEQWMRISARERRKKERRRRLRDRAAYDNLRDALVSPAFPQVMNSYVEVVDRMEAHKRSRDNAMTQARIAGRARVSLSRRR</sequence>
<name>A0AAP0NTL0_9MAGN</name>
<evidence type="ECO:0000313" key="1">
    <source>
        <dbReference type="EMBL" id="KAK9119392.1"/>
    </source>
</evidence>
<proteinExistence type="predicted"/>
<comment type="caution">
    <text evidence="1">The sequence shown here is derived from an EMBL/GenBank/DDBJ whole genome shotgun (WGS) entry which is preliminary data.</text>
</comment>
<dbReference type="AlphaFoldDB" id="A0AAP0NTL0"/>
<protein>
    <submittedName>
        <fullName evidence="1">Uncharacterized protein</fullName>
    </submittedName>
</protein>
<evidence type="ECO:0000313" key="2">
    <source>
        <dbReference type="Proteomes" id="UP001419268"/>
    </source>
</evidence>
<dbReference type="EMBL" id="JBBNAG010000007">
    <property type="protein sequence ID" value="KAK9119392.1"/>
    <property type="molecule type" value="Genomic_DNA"/>
</dbReference>
<accession>A0AAP0NTL0</accession>
<gene>
    <name evidence="1" type="ORF">Scep_017485</name>
</gene>
<dbReference type="Proteomes" id="UP001419268">
    <property type="component" value="Unassembled WGS sequence"/>
</dbReference>
<keyword evidence="2" id="KW-1185">Reference proteome</keyword>
<reference evidence="1 2" key="1">
    <citation type="submission" date="2024-01" db="EMBL/GenBank/DDBJ databases">
        <title>Genome assemblies of Stephania.</title>
        <authorList>
            <person name="Yang L."/>
        </authorList>
    </citation>
    <scope>NUCLEOTIDE SEQUENCE [LARGE SCALE GENOMIC DNA]</scope>
    <source>
        <strain evidence="1">JXDWG</strain>
        <tissue evidence="1">Leaf</tissue>
    </source>
</reference>